<evidence type="ECO:0000313" key="2">
    <source>
        <dbReference type="EMBL" id="MBI6563315.1"/>
    </source>
</evidence>
<gene>
    <name evidence="2" type="ORF">YA0852_04175</name>
</gene>
<evidence type="ECO:0000256" key="1">
    <source>
        <dbReference type="SAM" id="MobiDB-lite"/>
    </source>
</evidence>
<reference evidence="2 3" key="1">
    <citation type="submission" date="2020-12" db="EMBL/GenBank/DDBJ databases">
        <title>Comparative genomic insights into the epidemiology and virulence of plant pathogenic Pseudomonads from Turkey.</title>
        <authorList>
            <person name="Dillon M."/>
            <person name="Ruiz-Bedoya T."/>
            <person name="Bendalovic-Torma C."/>
            <person name="Guttman K.M."/>
            <person name="Kwak H."/>
            <person name="Middleton M.A."/>
            <person name="Wang P.W."/>
            <person name="Horuz S."/>
            <person name="Aysan Y."/>
            <person name="Guttman D.S."/>
        </authorList>
    </citation>
    <scope>NUCLEOTIDE SEQUENCE [LARGE SCALE GENOMIC DNA]</scope>
    <source>
        <strain evidence="2 3">S5_IA_2b</strain>
    </source>
</reference>
<dbReference type="RefSeq" id="WP_198720793.1">
    <property type="nucleotide sequence ID" value="NZ_JAEIKU010000120.1"/>
</dbReference>
<sequence length="145" mass="15794">MTTNQTIDGVPRSLLQSLYTDTVQQWGVGGNAAGQLRALLDADKVNNRQMGLMQFVEAHPIKPAGQPQGVPVHQCQSCKGRGTMPTRHAGEGETEYRARCKLYAEQPAPVAVVLPERLNHSDGLHTYEYVTGHNDCLDKALGVKS</sequence>
<dbReference type="EMBL" id="JAEILG010000007">
    <property type="protein sequence ID" value="MBI6563315.1"/>
    <property type="molecule type" value="Genomic_DNA"/>
</dbReference>
<evidence type="ECO:0000313" key="3">
    <source>
        <dbReference type="Proteomes" id="UP000648914"/>
    </source>
</evidence>
<keyword evidence="3" id="KW-1185">Reference proteome</keyword>
<comment type="caution">
    <text evidence="2">The sequence shown here is derived from an EMBL/GenBank/DDBJ whole genome shotgun (WGS) entry which is preliminary data.</text>
</comment>
<feature type="region of interest" description="Disordered" evidence="1">
    <location>
        <begin position="63"/>
        <end position="92"/>
    </location>
</feature>
<protein>
    <submittedName>
        <fullName evidence="2">Uncharacterized protein</fullName>
    </submittedName>
</protein>
<name>A0ABS0UCL0_9PSED</name>
<accession>A0ABS0UCL0</accession>
<proteinExistence type="predicted"/>
<dbReference type="Proteomes" id="UP000648914">
    <property type="component" value="Unassembled WGS sequence"/>
</dbReference>
<organism evidence="2 3">
    <name type="scientific">Pseudomonas synxantha</name>
    <dbReference type="NCBI Taxonomy" id="47883"/>
    <lineage>
        <taxon>Bacteria</taxon>
        <taxon>Pseudomonadati</taxon>
        <taxon>Pseudomonadota</taxon>
        <taxon>Gammaproteobacteria</taxon>
        <taxon>Pseudomonadales</taxon>
        <taxon>Pseudomonadaceae</taxon>
        <taxon>Pseudomonas</taxon>
    </lineage>
</organism>